<name>A0ABU5F2T6_9BACT</name>
<accession>A0ABU5F2T6</accession>
<protein>
    <recommendedName>
        <fullName evidence="3">Zinc-finger domain-containing protein</fullName>
    </recommendedName>
</protein>
<organism evidence="1 2">
    <name type="scientific">Gemmata algarum</name>
    <dbReference type="NCBI Taxonomy" id="2975278"/>
    <lineage>
        <taxon>Bacteria</taxon>
        <taxon>Pseudomonadati</taxon>
        <taxon>Planctomycetota</taxon>
        <taxon>Planctomycetia</taxon>
        <taxon>Gemmatales</taxon>
        <taxon>Gemmataceae</taxon>
        <taxon>Gemmata</taxon>
    </lineage>
</organism>
<evidence type="ECO:0008006" key="3">
    <source>
        <dbReference type="Google" id="ProtNLM"/>
    </source>
</evidence>
<dbReference type="RefSeq" id="WP_320687597.1">
    <property type="nucleotide sequence ID" value="NZ_JAXBLV010000189.1"/>
</dbReference>
<keyword evidence="2" id="KW-1185">Reference proteome</keyword>
<proteinExistence type="predicted"/>
<comment type="caution">
    <text evidence="1">The sequence shown here is derived from an EMBL/GenBank/DDBJ whole genome shotgun (WGS) entry which is preliminary data.</text>
</comment>
<sequence>MSAITRQMLRDYMHDALPDAELAAVEKALRESADLRALYKEVIEHEDRGEHTVGAIWRRERISCVSREQLGGYLLGAGDPEMLDYITFHLTTVGCPYCQANLDDLRKPAKSAKK</sequence>
<evidence type="ECO:0000313" key="2">
    <source>
        <dbReference type="Proteomes" id="UP001272242"/>
    </source>
</evidence>
<evidence type="ECO:0000313" key="1">
    <source>
        <dbReference type="EMBL" id="MDY3561132.1"/>
    </source>
</evidence>
<gene>
    <name evidence="1" type="ORF">R5W23_002393</name>
</gene>
<reference evidence="2" key="1">
    <citation type="journal article" date="2023" name="Mar. Drugs">
        <title>Gemmata algarum, a Novel Planctomycete Isolated from an Algal Mat, Displays Antimicrobial Activity.</title>
        <authorList>
            <person name="Kumar G."/>
            <person name="Kallscheuer N."/>
            <person name="Kashif M."/>
            <person name="Ahamad S."/>
            <person name="Jagadeeshwari U."/>
            <person name="Pannikurungottu S."/>
            <person name="Haufschild T."/>
            <person name="Kabuu M."/>
            <person name="Sasikala C."/>
            <person name="Jogler C."/>
            <person name="Ramana C."/>
        </authorList>
    </citation>
    <scope>NUCLEOTIDE SEQUENCE [LARGE SCALE GENOMIC DNA]</scope>
    <source>
        <strain evidence="2">JC673</strain>
    </source>
</reference>
<dbReference type="Proteomes" id="UP001272242">
    <property type="component" value="Unassembled WGS sequence"/>
</dbReference>
<dbReference type="EMBL" id="JAXBLV010000189">
    <property type="protein sequence ID" value="MDY3561132.1"/>
    <property type="molecule type" value="Genomic_DNA"/>
</dbReference>